<dbReference type="RefSeq" id="XP_075103547.1">
    <property type="nucleotide sequence ID" value="XM_075247446.1"/>
</dbReference>
<name>A0AC58U237_TOBAC</name>
<keyword evidence="1" id="KW-1185">Reference proteome</keyword>
<gene>
    <name evidence="2" type="primary">LOC142178115</name>
</gene>
<reference evidence="1" key="1">
    <citation type="journal article" date="2014" name="Nat. Commun.">
        <title>The tobacco genome sequence and its comparison with those of tomato and potato.</title>
        <authorList>
            <person name="Sierro N."/>
            <person name="Battey J.N."/>
            <person name="Ouadi S."/>
            <person name="Bakaher N."/>
            <person name="Bovet L."/>
            <person name="Willig A."/>
            <person name="Goepfert S."/>
            <person name="Peitsch M.C."/>
            <person name="Ivanov N.V."/>
        </authorList>
    </citation>
    <scope>NUCLEOTIDE SEQUENCE [LARGE SCALE GENOMIC DNA]</scope>
</reference>
<protein>
    <submittedName>
        <fullName evidence="2">Uncharacterized protein LOC142178115</fullName>
    </submittedName>
</protein>
<accession>A0AC58U237</accession>
<dbReference type="Proteomes" id="UP000790787">
    <property type="component" value="Chromosome 24"/>
</dbReference>
<evidence type="ECO:0000313" key="1">
    <source>
        <dbReference type="Proteomes" id="UP000790787"/>
    </source>
</evidence>
<organism evidence="1 2">
    <name type="scientific">Nicotiana tabacum</name>
    <name type="common">Common tobacco</name>
    <dbReference type="NCBI Taxonomy" id="4097"/>
    <lineage>
        <taxon>Eukaryota</taxon>
        <taxon>Viridiplantae</taxon>
        <taxon>Streptophyta</taxon>
        <taxon>Embryophyta</taxon>
        <taxon>Tracheophyta</taxon>
        <taxon>Spermatophyta</taxon>
        <taxon>Magnoliopsida</taxon>
        <taxon>eudicotyledons</taxon>
        <taxon>Gunneridae</taxon>
        <taxon>Pentapetalae</taxon>
        <taxon>asterids</taxon>
        <taxon>lamiids</taxon>
        <taxon>Solanales</taxon>
        <taxon>Solanaceae</taxon>
        <taxon>Nicotianoideae</taxon>
        <taxon>Nicotianeae</taxon>
        <taxon>Nicotiana</taxon>
    </lineage>
</organism>
<sequence length="243" mass="28493">MWLQAEGFLDKVKAWWKSYIINGSPDFILVKLKNLKKDITLEQGAEKSHMLALQQEYQQLIKAEEISWRQKSRCLWLKKGDRNTKYFQKMANSHRSNNYIDKLKVGPEIIEDKDSIKREILDFYKKLYTEQESWRPCAEFEGLASISEEEKTDLELAFQEEEVLALIKSCAPDKASSPDGYTMAFFWKAWEFIKNDVMNALDHFHQHCYMVRYTNASFITLTPKKKGSIELKDFRPISLIGGV</sequence>
<evidence type="ECO:0000313" key="2">
    <source>
        <dbReference type="RefSeq" id="XP_075103547.1"/>
    </source>
</evidence>
<proteinExistence type="predicted"/>
<reference evidence="2" key="2">
    <citation type="submission" date="2025-08" db="UniProtKB">
        <authorList>
            <consortium name="RefSeq"/>
        </authorList>
    </citation>
    <scope>IDENTIFICATION</scope>
    <source>
        <tissue evidence="2">Leaf</tissue>
    </source>
</reference>